<organism evidence="1 2">
    <name type="scientific">Lipomyces orientalis</name>
    <dbReference type="NCBI Taxonomy" id="1233043"/>
    <lineage>
        <taxon>Eukaryota</taxon>
        <taxon>Fungi</taxon>
        <taxon>Dikarya</taxon>
        <taxon>Ascomycota</taxon>
        <taxon>Saccharomycotina</taxon>
        <taxon>Lipomycetes</taxon>
        <taxon>Lipomycetales</taxon>
        <taxon>Lipomycetaceae</taxon>
        <taxon>Lipomyces</taxon>
    </lineage>
</organism>
<comment type="caution">
    <text evidence="1">The sequence shown here is derived from an EMBL/GenBank/DDBJ whole genome shotgun (WGS) entry which is preliminary data.</text>
</comment>
<accession>A0ACC3TIJ5</accession>
<protein>
    <submittedName>
        <fullName evidence="1">Uncharacterized protein</fullName>
    </submittedName>
</protein>
<sequence>MIIGSVMQCESRNFTMFLISRFILGFGLTFCTTAAPSLVAELCRPKERTTITAICNKCWFIGSIVAAWITFGTRRIESTWSWRIPSLLQMVPSLCQLAAIWLLPESPRARTSETIGLHLAFSLLNGQADTKEINVSQI</sequence>
<gene>
    <name evidence="1" type="ORF">V1517DRAFT_196354</name>
</gene>
<proteinExistence type="predicted"/>
<dbReference type="Proteomes" id="UP001489719">
    <property type="component" value="Unassembled WGS sequence"/>
</dbReference>
<dbReference type="EMBL" id="MU970117">
    <property type="protein sequence ID" value="KAK9320746.1"/>
    <property type="molecule type" value="Genomic_DNA"/>
</dbReference>
<evidence type="ECO:0000313" key="1">
    <source>
        <dbReference type="EMBL" id="KAK9320746.1"/>
    </source>
</evidence>
<evidence type="ECO:0000313" key="2">
    <source>
        <dbReference type="Proteomes" id="UP001489719"/>
    </source>
</evidence>
<name>A0ACC3TIJ5_9ASCO</name>
<reference evidence="2" key="1">
    <citation type="journal article" date="2024" name="Front. Bioeng. Biotechnol.">
        <title>Genome-scale model development and genomic sequencing of the oleaginous clade Lipomyces.</title>
        <authorList>
            <person name="Czajka J.J."/>
            <person name="Han Y."/>
            <person name="Kim J."/>
            <person name="Mondo S.J."/>
            <person name="Hofstad B.A."/>
            <person name="Robles A."/>
            <person name="Haridas S."/>
            <person name="Riley R."/>
            <person name="LaButti K."/>
            <person name="Pangilinan J."/>
            <person name="Andreopoulos W."/>
            <person name="Lipzen A."/>
            <person name="Yan J."/>
            <person name="Wang M."/>
            <person name="Ng V."/>
            <person name="Grigoriev I.V."/>
            <person name="Spatafora J.W."/>
            <person name="Magnuson J.K."/>
            <person name="Baker S.E."/>
            <person name="Pomraning K.R."/>
        </authorList>
    </citation>
    <scope>NUCLEOTIDE SEQUENCE [LARGE SCALE GENOMIC DNA]</scope>
    <source>
        <strain evidence="2">CBS 10300</strain>
    </source>
</reference>
<keyword evidence="2" id="KW-1185">Reference proteome</keyword>